<evidence type="ECO:0000313" key="2">
    <source>
        <dbReference type="Proteomes" id="UP001162992"/>
    </source>
</evidence>
<organism evidence="1 2">
    <name type="scientific">Diphasiastrum complanatum</name>
    <name type="common">Issler's clubmoss</name>
    <name type="synonym">Lycopodium complanatum</name>
    <dbReference type="NCBI Taxonomy" id="34168"/>
    <lineage>
        <taxon>Eukaryota</taxon>
        <taxon>Viridiplantae</taxon>
        <taxon>Streptophyta</taxon>
        <taxon>Embryophyta</taxon>
        <taxon>Tracheophyta</taxon>
        <taxon>Lycopodiopsida</taxon>
        <taxon>Lycopodiales</taxon>
        <taxon>Lycopodiaceae</taxon>
        <taxon>Lycopodioideae</taxon>
        <taxon>Diphasiastrum</taxon>
    </lineage>
</organism>
<dbReference type="Proteomes" id="UP001162992">
    <property type="component" value="Chromosome 14"/>
</dbReference>
<protein>
    <submittedName>
        <fullName evidence="1">Uncharacterized protein</fullName>
    </submittedName>
</protein>
<comment type="caution">
    <text evidence="1">The sequence shown here is derived from an EMBL/GenBank/DDBJ whole genome shotgun (WGS) entry which is preliminary data.</text>
</comment>
<evidence type="ECO:0000313" key="1">
    <source>
        <dbReference type="EMBL" id="KAJ7531220.1"/>
    </source>
</evidence>
<proteinExistence type="predicted"/>
<gene>
    <name evidence="1" type="ORF">O6H91_14G036900</name>
</gene>
<name>A0ACC2BN90_DIPCM</name>
<keyword evidence="2" id="KW-1185">Reference proteome</keyword>
<reference evidence="2" key="1">
    <citation type="journal article" date="2024" name="Proc. Natl. Acad. Sci. U.S.A.">
        <title>Extraordinary preservation of gene collinearity over three hundred million years revealed in homosporous lycophytes.</title>
        <authorList>
            <person name="Li C."/>
            <person name="Wickell D."/>
            <person name="Kuo L.Y."/>
            <person name="Chen X."/>
            <person name="Nie B."/>
            <person name="Liao X."/>
            <person name="Peng D."/>
            <person name="Ji J."/>
            <person name="Jenkins J."/>
            <person name="Williams M."/>
            <person name="Shu S."/>
            <person name="Plott C."/>
            <person name="Barry K."/>
            <person name="Rajasekar S."/>
            <person name="Grimwood J."/>
            <person name="Han X."/>
            <person name="Sun S."/>
            <person name="Hou Z."/>
            <person name="He W."/>
            <person name="Dai G."/>
            <person name="Sun C."/>
            <person name="Schmutz J."/>
            <person name="Leebens-Mack J.H."/>
            <person name="Li F.W."/>
            <person name="Wang L."/>
        </authorList>
    </citation>
    <scope>NUCLEOTIDE SEQUENCE [LARGE SCALE GENOMIC DNA]</scope>
    <source>
        <strain evidence="2">cv. PW_Plant_1</strain>
    </source>
</reference>
<sequence>MASDAALQFFVFILIIILIRENFASASNLDFFSTVSKNATATLNTRATATEILSNFHWLGL</sequence>
<accession>A0ACC2BN90</accession>
<dbReference type="EMBL" id="CM055105">
    <property type="protein sequence ID" value="KAJ7531220.1"/>
    <property type="molecule type" value="Genomic_DNA"/>
</dbReference>